<sequence length="538" mass="61011">MADLTVLHVARGHGFPDDFLETHEQAIARIDIEIESLLRNVRRLQFRKAQHMESIKHYKGLTTLARRLPPELLTCIFEDCIHDGWTRTPLTASHVCSEWRKATRIPTLWSHIYINSDAKDPYRRTLFWLENSKGSPLQITMDVRNDLSQMSGIMDLLLSHIQQWRTFTVNSILLRHANHILSLCNRPAPELRILNVSVVEESLHDLDQPDIDDEHELVGMMGSFPEAPHFHTVRISRNILPSHGTIPSSITNLSIDLMRPSLPVRSSVDKVLRLLEGLPALRNLSIALQYYGEERQFVPALDENRRVVLPELESLVLNGSPDIFRIVSHLTTPSLTRLHLRSTVELNGHAEEETGSYLRQFLERASPPLDLFELHDMDLSLSDLSACLGAVPRLKELCLHESDISDSIIQQLHGPGALCPLLHKLDLRWCGQVTGRALVKLVHARRVSSGDGENHTLLGNGSVPIDSITIINCAFVEEQDIIDLAQTTICRIVMQADDYCRRFGCCQNDRYRRRLELHQIAVMTRTSQNQNGVGKLIA</sequence>
<gene>
    <name evidence="2" type="ORF">Hypma_010303</name>
</gene>
<organism evidence="2 3">
    <name type="scientific">Hypsizygus marmoreus</name>
    <name type="common">White beech mushroom</name>
    <name type="synonym">Agaricus marmoreus</name>
    <dbReference type="NCBI Taxonomy" id="39966"/>
    <lineage>
        <taxon>Eukaryota</taxon>
        <taxon>Fungi</taxon>
        <taxon>Dikarya</taxon>
        <taxon>Basidiomycota</taxon>
        <taxon>Agaricomycotina</taxon>
        <taxon>Agaricomycetes</taxon>
        <taxon>Agaricomycetidae</taxon>
        <taxon>Agaricales</taxon>
        <taxon>Tricholomatineae</taxon>
        <taxon>Lyophyllaceae</taxon>
        <taxon>Hypsizygus</taxon>
    </lineage>
</organism>
<dbReference type="SUPFAM" id="SSF81383">
    <property type="entry name" value="F-box domain"/>
    <property type="match status" value="1"/>
</dbReference>
<dbReference type="Gene3D" id="1.20.1280.50">
    <property type="match status" value="1"/>
</dbReference>
<name>A0A369JUM1_HYPMA</name>
<dbReference type="EMBL" id="LUEZ02000049">
    <property type="protein sequence ID" value="RDB22456.1"/>
    <property type="molecule type" value="Genomic_DNA"/>
</dbReference>
<protein>
    <recommendedName>
        <fullName evidence="1">F-box domain-containing protein</fullName>
    </recommendedName>
</protein>
<keyword evidence="3" id="KW-1185">Reference proteome</keyword>
<accession>A0A369JUM1</accession>
<dbReference type="AlphaFoldDB" id="A0A369JUM1"/>
<evidence type="ECO:0000259" key="1">
    <source>
        <dbReference type="Pfam" id="PF12937"/>
    </source>
</evidence>
<dbReference type="InterPro" id="IPR036047">
    <property type="entry name" value="F-box-like_dom_sf"/>
</dbReference>
<dbReference type="InterPro" id="IPR001810">
    <property type="entry name" value="F-box_dom"/>
</dbReference>
<evidence type="ECO:0000313" key="2">
    <source>
        <dbReference type="EMBL" id="RDB22456.1"/>
    </source>
</evidence>
<dbReference type="Proteomes" id="UP000076154">
    <property type="component" value="Unassembled WGS sequence"/>
</dbReference>
<dbReference type="OrthoDB" id="3063971at2759"/>
<evidence type="ECO:0000313" key="3">
    <source>
        <dbReference type="Proteomes" id="UP000076154"/>
    </source>
</evidence>
<dbReference type="Gene3D" id="3.80.10.10">
    <property type="entry name" value="Ribonuclease Inhibitor"/>
    <property type="match status" value="1"/>
</dbReference>
<dbReference type="InterPro" id="IPR032675">
    <property type="entry name" value="LRR_dom_sf"/>
</dbReference>
<reference evidence="2" key="1">
    <citation type="submission" date="2018-04" db="EMBL/GenBank/DDBJ databases">
        <title>Whole genome sequencing of Hypsizygus marmoreus.</title>
        <authorList>
            <person name="Choi I.-G."/>
            <person name="Min B."/>
            <person name="Kim J.-G."/>
            <person name="Kim S."/>
            <person name="Oh Y.-L."/>
            <person name="Kong W.-S."/>
            <person name="Park H."/>
            <person name="Jeong J."/>
            <person name="Song E.-S."/>
        </authorList>
    </citation>
    <scope>NUCLEOTIDE SEQUENCE [LARGE SCALE GENOMIC DNA]</scope>
    <source>
        <strain evidence="2">51987-8</strain>
    </source>
</reference>
<proteinExistence type="predicted"/>
<feature type="domain" description="F-box" evidence="1">
    <location>
        <begin position="67"/>
        <end position="114"/>
    </location>
</feature>
<dbReference type="STRING" id="39966.A0A369JUM1"/>
<dbReference type="Pfam" id="PF12937">
    <property type="entry name" value="F-box-like"/>
    <property type="match status" value="1"/>
</dbReference>
<dbReference type="InParanoid" id="A0A369JUM1"/>
<comment type="caution">
    <text evidence="2">The sequence shown here is derived from an EMBL/GenBank/DDBJ whole genome shotgun (WGS) entry which is preliminary data.</text>
</comment>
<dbReference type="SUPFAM" id="SSF52047">
    <property type="entry name" value="RNI-like"/>
    <property type="match status" value="1"/>
</dbReference>